<keyword evidence="3" id="KW-1185">Reference proteome</keyword>
<reference evidence="2" key="1">
    <citation type="journal article" date="2014" name="Int. J. Syst. Evol. Microbiol.">
        <title>Complete genome sequence of Corynebacterium casei LMG S-19264T (=DSM 44701T), isolated from a smear-ripened cheese.</title>
        <authorList>
            <consortium name="US DOE Joint Genome Institute (JGI-PGF)"/>
            <person name="Walter F."/>
            <person name="Albersmeier A."/>
            <person name="Kalinowski J."/>
            <person name="Ruckert C."/>
        </authorList>
    </citation>
    <scope>NUCLEOTIDE SEQUENCE</scope>
    <source>
        <strain evidence="2">CGMCC 1.15758</strain>
    </source>
</reference>
<protein>
    <submittedName>
        <fullName evidence="2">Uncharacterized protein</fullName>
    </submittedName>
</protein>
<evidence type="ECO:0000313" key="2">
    <source>
        <dbReference type="EMBL" id="GGF92158.1"/>
    </source>
</evidence>
<evidence type="ECO:0000256" key="1">
    <source>
        <dbReference type="SAM" id="SignalP"/>
    </source>
</evidence>
<organism evidence="2 3">
    <name type="scientific">Cysteiniphilum litorale</name>
    <dbReference type="NCBI Taxonomy" id="2056700"/>
    <lineage>
        <taxon>Bacteria</taxon>
        <taxon>Pseudomonadati</taxon>
        <taxon>Pseudomonadota</taxon>
        <taxon>Gammaproteobacteria</taxon>
        <taxon>Thiotrichales</taxon>
        <taxon>Fastidiosibacteraceae</taxon>
        <taxon>Cysteiniphilum</taxon>
    </lineage>
</organism>
<sequence length="190" mass="21035">MKKLMVISSICLFSALSANYVSARNLCSNDGIIPYNGGSEFPAKISQEFASLPIQIQNASQGNYYYSVSSTKSTHFIADNNYCDYNVNGVVQKDESFEGQLNFAGSFTEAENDTPAKINFSHENSFFISFYDPLAHKACAFSIYANPNKINELNSSDSSKLDVSIETTKKKIGAWQYRNVTSVNLKFNGC</sequence>
<dbReference type="RefSeq" id="WP_117001654.1">
    <property type="nucleotide sequence ID" value="NZ_BMJS01000004.1"/>
</dbReference>
<dbReference type="AlphaFoldDB" id="A0A8J3E8B9"/>
<feature type="signal peptide" evidence="1">
    <location>
        <begin position="1"/>
        <end position="23"/>
    </location>
</feature>
<reference evidence="2" key="2">
    <citation type="submission" date="2020-09" db="EMBL/GenBank/DDBJ databases">
        <authorList>
            <person name="Sun Q."/>
            <person name="Zhou Y."/>
        </authorList>
    </citation>
    <scope>NUCLEOTIDE SEQUENCE</scope>
    <source>
        <strain evidence="2">CGMCC 1.15758</strain>
    </source>
</reference>
<comment type="caution">
    <text evidence="2">The sequence shown here is derived from an EMBL/GenBank/DDBJ whole genome shotgun (WGS) entry which is preliminary data.</text>
</comment>
<proteinExistence type="predicted"/>
<dbReference type="Proteomes" id="UP000636949">
    <property type="component" value="Unassembled WGS sequence"/>
</dbReference>
<feature type="chain" id="PRO_5035205845" evidence="1">
    <location>
        <begin position="24"/>
        <end position="190"/>
    </location>
</feature>
<dbReference type="EMBL" id="BMJS01000004">
    <property type="protein sequence ID" value="GGF92158.1"/>
    <property type="molecule type" value="Genomic_DNA"/>
</dbReference>
<keyword evidence="1" id="KW-0732">Signal</keyword>
<evidence type="ECO:0000313" key="3">
    <source>
        <dbReference type="Proteomes" id="UP000636949"/>
    </source>
</evidence>
<gene>
    <name evidence="2" type="ORF">GCM10010995_06690</name>
</gene>
<name>A0A8J3E8B9_9GAMM</name>
<accession>A0A8J3E8B9</accession>